<sequence>MKTIFKFLGAFALLAIGILVGKNYFADNSEATVPIPPGMTYRNVGSTNDTLIAQSNSYNGKIIEVKSGGSIQEAVKNANPGDLIRVYPGTYSENVYIDKDNIALQGIVIDGEWPTLDGKKKINDAFLYSGNGILIENFKIIDYKGNGIMGQAGNNFVIRNNWIIDTGVYGIFPQFGKNGLIEHNVVSEIADAAIYVGMCDNVDVLHNETFNSVAGIEIENSRHCLVENNYVHDNTGGLLAFVTPGLPIKTTFDVIFRNNFVVNNNTPNFGAPGSTVAGIPTGTGVLIMAADDVILENNIITGNNNTGVTIVDLATGAPKANDPNSEGNPDRTIILDNIMFDNGNETTGELKAIMLTQLETKGPDIFAYGNGSGTIRDKNKYRTFGIDHWGPAQITDTKDVRTLMLPEPVPIKAVSKAELGELTYYGVCAGCHAFGNRLIGPPTEIIQAIHNGNPQGIVNYINNPKNLREDYPEMPPQDYLDDAAKIAVAEYILAMKPDEVTTSLNP</sequence>
<dbReference type="Gene3D" id="2.160.20.10">
    <property type="entry name" value="Single-stranded right-handed beta-helix, Pectin lyase-like"/>
    <property type="match status" value="1"/>
</dbReference>
<dbReference type="OrthoDB" id="338827at2"/>
<dbReference type="InterPro" id="IPR022442">
    <property type="entry name" value="SO_2930-like_dom"/>
</dbReference>
<dbReference type="SMART" id="SM00710">
    <property type="entry name" value="PbH1"/>
    <property type="match status" value="8"/>
</dbReference>
<evidence type="ECO:0000256" key="1">
    <source>
        <dbReference type="ARBA" id="ARBA00022617"/>
    </source>
</evidence>
<keyword evidence="4 5" id="KW-0408">Iron</keyword>
<feature type="domain" description="Cytochrome c" evidence="6">
    <location>
        <begin position="415"/>
        <end position="496"/>
    </location>
</feature>
<dbReference type="Pfam" id="PF13229">
    <property type="entry name" value="Beta_helix"/>
    <property type="match status" value="1"/>
</dbReference>
<dbReference type="InterPro" id="IPR011050">
    <property type="entry name" value="Pectin_lyase_fold/virulence"/>
</dbReference>
<evidence type="ECO:0000313" key="7">
    <source>
        <dbReference type="EMBL" id="SIQ91770.1"/>
    </source>
</evidence>
<dbReference type="SUPFAM" id="SSF46626">
    <property type="entry name" value="Cytochrome c"/>
    <property type="match status" value="1"/>
</dbReference>
<proteinExistence type="predicted"/>
<evidence type="ECO:0000259" key="6">
    <source>
        <dbReference type="PROSITE" id="PS51007"/>
    </source>
</evidence>
<dbReference type="InterPro" id="IPR012334">
    <property type="entry name" value="Pectin_lyas_fold"/>
</dbReference>
<dbReference type="EMBL" id="FTMA01000004">
    <property type="protein sequence ID" value="SIQ91770.1"/>
    <property type="molecule type" value="Genomic_DNA"/>
</dbReference>
<dbReference type="InterPro" id="IPR036909">
    <property type="entry name" value="Cyt_c-like_dom_sf"/>
</dbReference>
<dbReference type="InterPro" id="IPR006626">
    <property type="entry name" value="PbH1"/>
</dbReference>
<dbReference type="InterPro" id="IPR039448">
    <property type="entry name" value="Beta_helix"/>
</dbReference>
<dbReference type="RefSeq" id="WP_076548825.1">
    <property type="nucleotide sequence ID" value="NZ_FTMA01000004.1"/>
</dbReference>
<name>A0A1N6WP01_9FLAO</name>
<evidence type="ECO:0000256" key="3">
    <source>
        <dbReference type="ARBA" id="ARBA00022737"/>
    </source>
</evidence>
<keyword evidence="3" id="KW-0677">Repeat</keyword>
<keyword evidence="1 5" id="KW-0349">Heme</keyword>
<keyword evidence="2 5" id="KW-0479">Metal-binding</keyword>
<dbReference type="GO" id="GO:0020037">
    <property type="term" value="F:heme binding"/>
    <property type="evidence" value="ECO:0007669"/>
    <property type="project" value="InterPro"/>
</dbReference>
<protein>
    <submittedName>
        <fullName evidence="7">Parallel beta-helix repeat-containing protein</fullName>
    </submittedName>
</protein>
<keyword evidence="8" id="KW-1185">Reference proteome</keyword>
<reference evidence="8" key="1">
    <citation type="submission" date="2017-01" db="EMBL/GenBank/DDBJ databases">
        <authorList>
            <person name="Varghese N."/>
            <person name="Submissions S."/>
        </authorList>
    </citation>
    <scope>NUCLEOTIDE SEQUENCE [LARGE SCALE GENOMIC DNA]</scope>
    <source>
        <strain evidence="8">DSM 15366</strain>
    </source>
</reference>
<dbReference type="Gene3D" id="1.10.760.10">
    <property type="entry name" value="Cytochrome c-like domain"/>
    <property type="match status" value="1"/>
</dbReference>
<dbReference type="PANTHER" id="PTHR22990:SF15">
    <property type="entry name" value="F-BOX ONLY PROTEIN 10"/>
    <property type="match status" value="1"/>
</dbReference>
<dbReference type="InterPro" id="IPR051550">
    <property type="entry name" value="SCF-Subunits/Alg-Epimerases"/>
</dbReference>
<dbReference type="GO" id="GO:0009055">
    <property type="term" value="F:electron transfer activity"/>
    <property type="evidence" value="ECO:0007669"/>
    <property type="project" value="InterPro"/>
</dbReference>
<dbReference type="PROSITE" id="PS51007">
    <property type="entry name" value="CYTC"/>
    <property type="match status" value="1"/>
</dbReference>
<dbReference type="SUPFAM" id="SSF51126">
    <property type="entry name" value="Pectin lyase-like"/>
    <property type="match status" value="1"/>
</dbReference>
<dbReference type="NCBIfam" id="TIGR03805">
    <property type="entry name" value="beta_helix_1"/>
    <property type="match status" value="1"/>
</dbReference>
<evidence type="ECO:0000256" key="4">
    <source>
        <dbReference type="ARBA" id="ARBA00023004"/>
    </source>
</evidence>
<gene>
    <name evidence="7" type="ORF">SAMN05421797_104169</name>
</gene>
<organism evidence="7 8">
    <name type="scientific">Maribacter ulvicola</name>
    <dbReference type="NCBI Taxonomy" id="228959"/>
    <lineage>
        <taxon>Bacteria</taxon>
        <taxon>Pseudomonadati</taxon>
        <taxon>Bacteroidota</taxon>
        <taxon>Flavobacteriia</taxon>
        <taxon>Flavobacteriales</taxon>
        <taxon>Flavobacteriaceae</taxon>
        <taxon>Maribacter</taxon>
    </lineage>
</organism>
<evidence type="ECO:0000313" key="8">
    <source>
        <dbReference type="Proteomes" id="UP000186953"/>
    </source>
</evidence>
<dbReference type="Proteomes" id="UP000186953">
    <property type="component" value="Unassembled WGS sequence"/>
</dbReference>
<accession>A0A1N6WP01</accession>
<evidence type="ECO:0000256" key="2">
    <source>
        <dbReference type="ARBA" id="ARBA00022723"/>
    </source>
</evidence>
<dbReference type="InterPro" id="IPR009056">
    <property type="entry name" value="Cyt_c-like_dom"/>
</dbReference>
<evidence type="ECO:0000256" key="5">
    <source>
        <dbReference type="PROSITE-ProRule" id="PRU00433"/>
    </source>
</evidence>
<dbReference type="GO" id="GO:0006511">
    <property type="term" value="P:ubiquitin-dependent protein catabolic process"/>
    <property type="evidence" value="ECO:0007669"/>
    <property type="project" value="TreeGrafter"/>
</dbReference>
<dbReference type="PANTHER" id="PTHR22990">
    <property type="entry name" value="F-BOX ONLY PROTEIN"/>
    <property type="match status" value="1"/>
</dbReference>
<dbReference type="GO" id="GO:0046872">
    <property type="term" value="F:metal ion binding"/>
    <property type="evidence" value="ECO:0007669"/>
    <property type="project" value="UniProtKB-KW"/>
</dbReference>
<dbReference type="AlphaFoldDB" id="A0A1N6WP01"/>
<dbReference type="STRING" id="228959.SAMN05421797_104169"/>